<dbReference type="Gene3D" id="3.10.510.20">
    <property type="entry name" value="YcgL domain"/>
    <property type="match status" value="1"/>
</dbReference>
<sequence>MLCAVYKTKKKEGMYLYVQNRDNFEAVPDVLMAQFGKPELAMMLALDKHEQIGTISKDALAEALEEKGYYLQMPPKQEDWLAEFRVAKGLSPREEAKKF</sequence>
<dbReference type="PANTHER" id="PTHR38109:SF1">
    <property type="entry name" value="PROTEIN YCGL"/>
    <property type="match status" value="1"/>
</dbReference>
<accession>A0A5B7YBS2</accession>
<dbReference type="InterPro" id="IPR038068">
    <property type="entry name" value="YcgL-like_sf"/>
</dbReference>
<dbReference type="PROSITE" id="PS51648">
    <property type="entry name" value="YCGL"/>
    <property type="match status" value="1"/>
</dbReference>
<evidence type="ECO:0000259" key="2">
    <source>
        <dbReference type="PROSITE" id="PS51648"/>
    </source>
</evidence>
<name>A0A5B7YBS2_9ALTE</name>
<dbReference type="RefSeq" id="WP_139755869.1">
    <property type="nucleotide sequence ID" value="NZ_CP039852.1"/>
</dbReference>
<keyword evidence="4" id="KW-1185">Reference proteome</keyword>
<dbReference type="HAMAP" id="MF_01866">
    <property type="entry name" value="UPF0745"/>
    <property type="match status" value="1"/>
</dbReference>
<dbReference type="OrthoDB" id="7062382at2"/>
<dbReference type="Proteomes" id="UP000304912">
    <property type="component" value="Chromosome"/>
</dbReference>
<protein>
    <recommendedName>
        <fullName evidence="1">YcgL domain-containing protein FBQ74_06295</fullName>
    </recommendedName>
</protein>
<dbReference type="InterPro" id="IPR027354">
    <property type="entry name" value="YcgL_dom"/>
</dbReference>
<gene>
    <name evidence="3" type="ORF">FBQ74_06295</name>
</gene>
<dbReference type="PANTHER" id="PTHR38109">
    <property type="entry name" value="PROTEIN YCGL"/>
    <property type="match status" value="1"/>
</dbReference>
<dbReference type="AlphaFoldDB" id="A0A5B7YBS2"/>
<feature type="domain" description="YcgL" evidence="2">
    <location>
        <begin position="1"/>
        <end position="85"/>
    </location>
</feature>
<proteinExistence type="inferred from homology"/>
<dbReference type="Pfam" id="PF05166">
    <property type="entry name" value="YcgL"/>
    <property type="match status" value="1"/>
</dbReference>
<organism evidence="3 4">
    <name type="scientific">Salinimonas iocasae</name>
    <dbReference type="NCBI Taxonomy" id="2572577"/>
    <lineage>
        <taxon>Bacteria</taxon>
        <taxon>Pseudomonadati</taxon>
        <taxon>Pseudomonadota</taxon>
        <taxon>Gammaproteobacteria</taxon>
        <taxon>Alteromonadales</taxon>
        <taxon>Alteromonadaceae</taxon>
        <taxon>Alteromonas/Salinimonas group</taxon>
        <taxon>Salinimonas</taxon>
    </lineage>
</organism>
<dbReference type="SUPFAM" id="SSF160191">
    <property type="entry name" value="YcgL-like"/>
    <property type="match status" value="1"/>
</dbReference>
<dbReference type="EMBL" id="CP039852">
    <property type="protein sequence ID" value="QCZ93122.1"/>
    <property type="molecule type" value="Genomic_DNA"/>
</dbReference>
<reference evidence="3 4" key="1">
    <citation type="submission" date="2019-04" db="EMBL/GenBank/DDBJ databases">
        <title>Salinimonas iocasae sp. nov., a halophilic bacterium isolated from the outer tube casing of tubeworms in Okinawa Trough.</title>
        <authorList>
            <person name="Zhang H."/>
            <person name="Wang H."/>
            <person name="Li C."/>
        </authorList>
    </citation>
    <scope>NUCLEOTIDE SEQUENCE [LARGE SCALE GENOMIC DNA]</scope>
    <source>
        <strain evidence="3 4">KX18D6</strain>
    </source>
</reference>
<evidence type="ECO:0000256" key="1">
    <source>
        <dbReference type="HAMAP-Rule" id="MF_01866"/>
    </source>
</evidence>
<dbReference type="KEGG" id="salk:FBQ74_06295"/>
<evidence type="ECO:0000313" key="4">
    <source>
        <dbReference type="Proteomes" id="UP000304912"/>
    </source>
</evidence>
<evidence type="ECO:0000313" key="3">
    <source>
        <dbReference type="EMBL" id="QCZ93122.1"/>
    </source>
</evidence>